<dbReference type="HOGENOM" id="CLU_1595601_0_0_1"/>
<keyword evidence="2" id="KW-1185">Reference proteome</keyword>
<sequence>MFNKKSSAFHPATCNDIESEDEDHDIRIGDIHPDHSLQIDRIPSNSLYIEVIHHPHSGGFTTTIIPIASQIGSDKPVKSSVPEAYQIPVRGKPWAPFRTREDFEFAELAVTEGFNSHCIQKTLDGVNGRWARKSRLTIMDTNDLKESIAAAQRFVTQMSYQHIWE</sequence>
<dbReference type="EMBL" id="KN837212">
    <property type="protein sequence ID" value="KIJ33454.1"/>
    <property type="molecule type" value="Genomic_DNA"/>
</dbReference>
<dbReference type="AlphaFoldDB" id="A0A0C9UFD0"/>
<evidence type="ECO:0000313" key="2">
    <source>
        <dbReference type="Proteomes" id="UP000054279"/>
    </source>
</evidence>
<reference evidence="1 2" key="1">
    <citation type="submission" date="2014-06" db="EMBL/GenBank/DDBJ databases">
        <title>Evolutionary Origins and Diversification of the Mycorrhizal Mutualists.</title>
        <authorList>
            <consortium name="DOE Joint Genome Institute"/>
            <consortium name="Mycorrhizal Genomics Consortium"/>
            <person name="Kohler A."/>
            <person name="Kuo A."/>
            <person name="Nagy L.G."/>
            <person name="Floudas D."/>
            <person name="Copeland A."/>
            <person name="Barry K.W."/>
            <person name="Cichocki N."/>
            <person name="Veneault-Fourrey C."/>
            <person name="LaButti K."/>
            <person name="Lindquist E.A."/>
            <person name="Lipzen A."/>
            <person name="Lundell T."/>
            <person name="Morin E."/>
            <person name="Murat C."/>
            <person name="Riley R."/>
            <person name="Ohm R."/>
            <person name="Sun H."/>
            <person name="Tunlid A."/>
            <person name="Henrissat B."/>
            <person name="Grigoriev I.V."/>
            <person name="Hibbett D.S."/>
            <person name="Martin F."/>
        </authorList>
    </citation>
    <scope>NUCLEOTIDE SEQUENCE [LARGE SCALE GENOMIC DNA]</scope>
    <source>
        <strain evidence="1 2">SS14</strain>
    </source>
</reference>
<evidence type="ECO:0000313" key="1">
    <source>
        <dbReference type="EMBL" id="KIJ33454.1"/>
    </source>
</evidence>
<proteinExistence type="predicted"/>
<organism evidence="1 2">
    <name type="scientific">Sphaerobolus stellatus (strain SS14)</name>
    <dbReference type="NCBI Taxonomy" id="990650"/>
    <lineage>
        <taxon>Eukaryota</taxon>
        <taxon>Fungi</taxon>
        <taxon>Dikarya</taxon>
        <taxon>Basidiomycota</taxon>
        <taxon>Agaricomycotina</taxon>
        <taxon>Agaricomycetes</taxon>
        <taxon>Phallomycetidae</taxon>
        <taxon>Geastrales</taxon>
        <taxon>Sphaerobolaceae</taxon>
        <taxon>Sphaerobolus</taxon>
    </lineage>
</organism>
<gene>
    <name evidence="1" type="ORF">M422DRAFT_264558</name>
</gene>
<dbReference type="OrthoDB" id="3239511at2759"/>
<name>A0A0C9UFD0_SPHS4</name>
<dbReference type="Proteomes" id="UP000054279">
    <property type="component" value="Unassembled WGS sequence"/>
</dbReference>
<accession>A0A0C9UFD0</accession>
<protein>
    <submittedName>
        <fullName evidence="1">Uncharacterized protein</fullName>
    </submittedName>
</protein>